<name>A0AA47M8U8_MERPO</name>
<gene>
    <name evidence="1" type="ORF">N1851_028482</name>
</gene>
<dbReference type="AlphaFoldDB" id="A0AA47M8U8"/>
<accession>A0AA47M8U8</accession>
<sequence>MLCIDYSSAFNTIVPSKLIIKVRDLGFNTALCSWILDFLMRRTQAVWMDTTTSYTLTLSTGAPQGCVLSPSCTSCSRTTAWPPSYNLLTTPVIGLIKRTRRQPTGGESPDIMVPGHNLNLNINKKRNLLWTTESCREENMLRFTSMRPKSRESAVLGSLG</sequence>
<evidence type="ECO:0008006" key="3">
    <source>
        <dbReference type="Google" id="ProtNLM"/>
    </source>
</evidence>
<organism evidence="1 2">
    <name type="scientific">Merluccius polli</name>
    <name type="common">Benguela hake</name>
    <name type="synonym">Merluccius cadenati</name>
    <dbReference type="NCBI Taxonomy" id="89951"/>
    <lineage>
        <taxon>Eukaryota</taxon>
        <taxon>Metazoa</taxon>
        <taxon>Chordata</taxon>
        <taxon>Craniata</taxon>
        <taxon>Vertebrata</taxon>
        <taxon>Euteleostomi</taxon>
        <taxon>Actinopterygii</taxon>
        <taxon>Neopterygii</taxon>
        <taxon>Teleostei</taxon>
        <taxon>Neoteleostei</taxon>
        <taxon>Acanthomorphata</taxon>
        <taxon>Zeiogadaria</taxon>
        <taxon>Gadariae</taxon>
        <taxon>Gadiformes</taxon>
        <taxon>Gadoidei</taxon>
        <taxon>Merlucciidae</taxon>
        <taxon>Merluccius</taxon>
    </lineage>
</organism>
<evidence type="ECO:0000313" key="2">
    <source>
        <dbReference type="Proteomes" id="UP001174136"/>
    </source>
</evidence>
<dbReference type="Proteomes" id="UP001174136">
    <property type="component" value="Unassembled WGS sequence"/>
</dbReference>
<evidence type="ECO:0000313" key="1">
    <source>
        <dbReference type="EMBL" id="KAK0135649.1"/>
    </source>
</evidence>
<comment type="caution">
    <text evidence="1">The sequence shown here is derived from an EMBL/GenBank/DDBJ whole genome shotgun (WGS) entry which is preliminary data.</text>
</comment>
<dbReference type="EMBL" id="JAOPHQ010005413">
    <property type="protein sequence ID" value="KAK0135649.1"/>
    <property type="molecule type" value="Genomic_DNA"/>
</dbReference>
<keyword evidence="2" id="KW-1185">Reference proteome</keyword>
<proteinExistence type="predicted"/>
<protein>
    <recommendedName>
        <fullName evidence="3">Reverse transcriptase domain-containing protein</fullName>
    </recommendedName>
</protein>
<reference evidence="1" key="1">
    <citation type="journal article" date="2023" name="Front. Mar. Sci.">
        <title>A new Merluccius polli reference genome to investigate the effects of global change in West African waters.</title>
        <authorList>
            <person name="Mateo J.L."/>
            <person name="Blanco-Fernandez C."/>
            <person name="Garcia-Vazquez E."/>
            <person name="Machado-Schiaffino G."/>
        </authorList>
    </citation>
    <scope>NUCLEOTIDE SEQUENCE</scope>
    <source>
        <strain evidence="1">C29</strain>
        <tissue evidence="1">Fin</tissue>
    </source>
</reference>